<evidence type="ECO:0000256" key="4">
    <source>
        <dbReference type="ARBA" id="ARBA00022643"/>
    </source>
</evidence>
<evidence type="ECO:0000256" key="5">
    <source>
        <dbReference type="ARBA" id="ARBA00022679"/>
    </source>
</evidence>
<evidence type="ECO:0000256" key="12">
    <source>
        <dbReference type="ARBA" id="ARBA00047880"/>
    </source>
</evidence>
<dbReference type="InterPro" id="IPR014729">
    <property type="entry name" value="Rossmann-like_a/b/a_fold"/>
</dbReference>
<dbReference type="Pfam" id="PF01687">
    <property type="entry name" value="Flavokinase"/>
    <property type="match status" value="1"/>
</dbReference>
<dbReference type="CDD" id="cd02064">
    <property type="entry name" value="FAD_synthetase_N"/>
    <property type="match status" value="1"/>
</dbReference>
<dbReference type="eggNOG" id="COG0196">
    <property type="taxonomic scope" value="Bacteria"/>
</dbReference>
<protein>
    <recommendedName>
        <fullName evidence="14">Riboflavin biosynthesis protein</fullName>
    </recommendedName>
    <domain>
        <recommendedName>
            <fullName evidence="14">Riboflavin kinase</fullName>
            <ecNumber evidence="14">2.7.1.26</ecNumber>
        </recommendedName>
        <alternativeName>
            <fullName evidence="14">Flavokinase</fullName>
        </alternativeName>
    </domain>
    <domain>
        <recommendedName>
            <fullName evidence="14">FMN adenylyltransferase</fullName>
            <ecNumber evidence="14">2.7.7.2</ecNumber>
        </recommendedName>
        <alternativeName>
            <fullName evidence="14">FAD pyrophosphorylase</fullName>
        </alternativeName>
        <alternativeName>
            <fullName evidence="14">FAD synthase</fullName>
        </alternativeName>
    </domain>
</protein>
<dbReference type="GO" id="GO:0009398">
    <property type="term" value="P:FMN biosynthetic process"/>
    <property type="evidence" value="ECO:0007669"/>
    <property type="project" value="UniProtKB-UniRule"/>
</dbReference>
<evidence type="ECO:0000256" key="1">
    <source>
        <dbReference type="ARBA" id="ARBA00004726"/>
    </source>
</evidence>
<dbReference type="InterPro" id="IPR002606">
    <property type="entry name" value="Riboflavin_kinase_bac"/>
</dbReference>
<dbReference type="Proteomes" id="UP000016638">
    <property type="component" value="Unassembled WGS sequence"/>
</dbReference>
<dbReference type="PIRSF" id="PIRSF004491">
    <property type="entry name" value="FAD_Synth"/>
    <property type="match status" value="1"/>
</dbReference>
<dbReference type="UniPathway" id="UPA00276">
    <property type="reaction ID" value="UER00406"/>
</dbReference>
<keyword evidence="10 14" id="KW-0067">ATP-binding</keyword>
<comment type="similarity">
    <text evidence="14">Belongs to the ribF family.</text>
</comment>
<dbReference type="InterPro" id="IPR015865">
    <property type="entry name" value="Riboflavin_kinase_bac/euk"/>
</dbReference>
<keyword evidence="3 14" id="KW-0285">Flavoprotein</keyword>
<dbReference type="GO" id="GO:0003919">
    <property type="term" value="F:FMN adenylyltransferase activity"/>
    <property type="evidence" value="ECO:0007669"/>
    <property type="project" value="UniProtKB-UniRule"/>
</dbReference>
<keyword evidence="4 14" id="KW-0288">FMN</keyword>
<dbReference type="RefSeq" id="WP_021726635.1">
    <property type="nucleotide sequence ID" value="NZ_AWEZ01000060.1"/>
</dbReference>
<dbReference type="InterPro" id="IPR023468">
    <property type="entry name" value="Riboflavin_kinase"/>
</dbReference>
<dbReference type="NCBIfam" id="TIGR00083">
    <property type="entry name" value="ribF"/>
    <property type="match status" value="1"/>
</dbReference>
<evidence type="ECO:0000256" key="7">
    <source>
        <dbReference type="ARBA" id="ARBA00022741"/>
    </source>
</evidence>
<dbReference type="EC" id="2.7.7.2" evidence="14"/>
<keyword evidence="7 14" id="KW-0547">Nucleotide-binding</keyword>
<dbReference type="PANTHER" id="PTHR22749:SF6">
    <property type="entry name" value="RIBOFLAVIN KINASE"/>
    <property type="match status" value="1"/>
</dbReference>
<evidence type="ECO:0000256" key="6">
    <source>
        <dbReference type="ARBA" id="ARBA00022695"/>
    </source>
</evidence>
<comment type="pathway">
    <text evidence="2 14">Cofactor biosynthesis; FMN biosynthesis; FMN from riboflavin (ATP route): step 1/1.</text>
</comment>
<accession>U2T2D5</accession>
<dbReference type="UniPathway" id="UPA00277">
    <property type="reaction ID" value="UER00407"/>
</dbReference>
<evidence type="ECO:0000256" key="13">
    <source>
        <dbReference type="ARBA" id="ARBA00049494"/>
    </source>
</evidence>
<dbReference type="PATRIC" id="fig|1125712.3.peg.1728"/>
<comment type="catalytic activity">
    <reaction evidence="12 14">
        <text>riboflavin + ATP = FMN + ADP + H(+)</text>
        <dbReference type="Rhea" id="RHEA:14357"/>
        <dbReference type="ChEBI" id="CHEBI:15378"/>
        <dbReference type="ChEBI" id="CHEBI:30616"/>
        <dbReference type="ChEBI" id="CHEBI:57986"/>
        <dbReference type="ChEBI" id="CHEBI:58210"/>
        <dbReference type="ChEBI" id="CHEBI:456216"/>
        <dbReference type="EC" id="2.7.1.26"/>
    </reaction>
</comment>
<evidence type="ECO:0000313" key="16">
    <source>
        <dbReference type="EMBL" id="ERL07224.1"/>
    </source>
</evidence>
<feature type="domain" description="Riboflavin kinase" evidence="15">
    <location>
        <begin position="222"/>
        <end position="347"/>
    </location>
</feature>
<dbReference type="Gene3D" id="3.40.50.620">
    <property type="entry name" value="HUPs"/>
    <property type="match status" value="1"/>
</dbReference>
<dbReference type="AlphaFoldDB" id="U2T2D5"/>
<keyword evidence="8 14" id="KW-0418">Kinase</keyword>
<dbReference type="EMBL" id="AWEZ01000060">
    <property type="protein sequence ID" value="ERL07224.1"/>
    <property type="molecule type" value="Genomic_DNA"/>
</dbReference>
<dbReference type="STRING" id="1125712.HMPREF1316_1743"/>
<dbReference type="SMART" id="SM00904">
    <property type="entry name" value="Flavokinase"/>
    <property type="match status" value="1"/>
</dbReference>
<gene>
    <name evidence="16" type="primary">ribF</name>
    <name evidence="16" type="ORF">HMPREF1316_1743</name>
</gene>
<keyword evidence="5 14" id="KW-0808">Transferase</keyword>
<evidence type="ECO:0000256" key="14">
    <source>
        <dbReference type="PIRNR" id="PIRNR004491"/>
    </source>
</evidence>
<keyword evidence="6 14" id="KW-0548">Nucleotidyltransferase</keyword>
<evidence type="ECO:0000259" key="15">
    <source>
        <dbReference type="SMART" id="SM00904"/>
    </source>
</evidence>
<evidence type="ECO:0000256" key="2">
    <source>
        <dbReference type="ARBA" id="ARBA00005201"/>
    </source>
</evidence>
<dbReference type="SUPFAM" id="SSF52374">
    <property type="entry name" value="Nucleotidylyl transferase"/>
    <property type="match status" value="1"/>
</dbReference>
<organism evidence="16 17">
    <name type="scientific">Olsenella profusa F0195</name>
    <dbReference type="NCBI Taxonomy" id="1125712"/>
    <lineage>
        <taxon>Bacteria</taxon>
        <taxon>Bacillati</taxon>
        <taxon>Actinomycetota</taxon>
        <taxon>Coriobacteriia</taxon>
        <taxon>Coriobacteriales</taxon>
        <taxon>Atopobiaceae</taxon>
        <taxon>Olsenella</taxon>
    </lineage>
</organism>
<dbReference type="InterPro" id="IPR023465">
    <property type="entry name" value="Riboflavin_kinase_dom_sf"/>
</dbReference>
<sequence length="355" mass="37891">MADVRRLLVDLGCADVRELAARAIPSPLADACLRHDHGFYTLYGRGGTEVGPQAPVCACMGGFDGVHRGHRELVRACHDEARLRGVIALAITFDPLPSLVLEGRAHGHCLLSTERRVRLLLDAGMDAVCVLAFDKTLAHTPYADFVDGLLPKVAHVESLHVGANFRFGFEGAGTPAALARLGQARGFSVHIHDLLAQGAAPVSSTRTRALLAQGSVEDAARLLGRPHVVHGVVEHGRGEGTTLGFPTANVHVDARLCLPVEGVYAGFVICGPTAWPAAINVGASPTFSTPRASFLEANLIGFAGKLYGREVDVAFVSWLRPSRPFDSTVKLERTVRSNIDWVRTNLGDDGLEVRG</sequence>
<comment type="pathway">
    <text evidence="1 14">Cofactor biosynthesis; FAD biosynthesis; FAD from FMN: step 1/1.</text>
</comment>
<comment type="catalytic activity">
    <reaction evidence="13 14">
        <text>FMN + ATP + H(+) = FAD + diphosphate</text>
        <dbReference type="Rhea" id="RHEA:17237"/>
        <dbReference type="ChEBI" id="CHEBI:15378"/>
        <dbReference type="ChEBI" id="CHEBI:30616"/>
        <dbReference type="ChEBI" id="CHEBI:33019"/>
        <dbReference type="ChEBI" id="CHEBI:57692"/>
        <dbReference type="ChEBI" id="CHEBI:58210"/>
        <dbReference type="EC" id="2.7.7.2"/>
    </reaction>
</comment>
<dbReference type="SUPFAM" id="SSF82114">
    <property type="entry name" value="Riboflavin kinase-like"/>
    <property type="match status" value="1"/>
</dbReference>
<reference evidence="16 17" key="1">
    <citation type="submission" date="2013-08" db="EMBL/GenBank/DDBJ databases">
        <authorList>
            <person name="Durkin A.S."/>
            <person name="Haft D.R."/>
            <person name="McCorrison J."/>
            <person name="Torralba M."/>
            <person name="Gillis M."/>
            <person name="Haft D.H."/>
            <person name="Methe B."/>
            <person name="Sutton G."/>
            <person name="Nelson K.E."/>
        </authorList>
    </citation>
    <scope>NUCLEOTIDE SEQUENCE [LARGE SCALE GENOMIC DNA]</scope>
    <source>
        <strain evidence="16 17">F0195</strain>
    </source>
</reference>
<evidence type="ECO:0000256" key="8">
    <source>
        <dbReference type="ARBA" id="ARBA00022777"/>
    </source>
</evidence>
<dbReference type="GO" id="GO:0005524">
    <property type="term" value="F:ATP binding"/>
    <property type="evidence" value="ECO:0007669"/>
    <property type="project" value="UniProtKB-UniRule"/>
</dbReference>
<evidence type="ECO:0000256" key="3">
    <source>
        <dbReference type="ARBA" id="ARBA00022630"/>
    </source>
</evidence>
<dbReference type="PANTHER" id="PTHR22749">
    <property type="entry name" value="RIBOFLAVIN KINASE/FMN ADENYLYLTRANSFERASE"/>
    <property type="match status" value="1"/>
</dbReference>
<evidence type="ECO:0000256" key="9">
    <source>
        <dbReference type="ARBA" id="ARBA00022827"/>
    </source>
</evidence>
<dbReference type="Pfam" id="PF06574">
    <property type="entry name" value="FAD_syn"/>
    <property type="match status" value="1"/>
</dbReference>
<evidence type="ECO:0000313" key="17">
    <source>
        <dbReference type="Proteomes" id="UP000016638"/>
    </source>
</evidence>
<keyword evidence="17" id="KW-1185">Reference proteome</keyword>
<dbReference type="GO" id="GO:0009231">
    <property type="term" value="P:riboflavin biosynthetic process"/>
    <property type="evidence" value="ECO:0007669"/>
    <property type="project" value="InterPro"/>
</dbReference>
<dbReference type="InterPro" id="IPR015864">
    <property type="entry name" value="FAD_synthase"/>
</dbReference>
<dbReference type="GO" id="GO:0008531">
    <property type="term" value="F:riboflavin kinase activity"/>
    <property type="evidence" value="ECO:0007669"/>
    <property type="project" value="UniProtKB-UniRule"/>
</dbReference>
<keyword evidence="9 14" id="KW-0274">FAD</keyword>
<proteinExistence type="inferred from homology"/>
<name>U2T2D5_9ACTN</name>
<evidence type="ECO:0000256" key="11">
    <source>
        <dbReference type="ARBA" id="ARBA00023268"/>
    </source>
</evidence>
<keyword evidence="11" id="KW-0511">Multifunctional enzyme</keyword>
<comment type="caution">
    <text evidence="16">The sequence shown here is derived from an EMBL/GenBank/DDBJ whole genome shotgun (WGS) entry which is preliminary data.</text>
</comment>
<evidence type="ECO:0000256" key="10">
    <source>
        <dbReference type="ARBA" id="ARBA00022840"/>
    </source>
</evidence>
<dbReference type="Gene3D" id="2.40.30.30">
    <property type="entry name" value="Riboflavin kinase-like"/>
    <property type="match status" value="1"/>
</dbReference>
<dbReference type="EC" id="2.7.1.26" evidence="14"/>
<dbReference type="GO" id="GO:0006747">
    <property type="term" value="P:FAD biosynthetic process"/>
    <property type="evidence" value="ECO:0007669"/>
    <property type="project" value="UniProtKB-UniRule"/>
</dbReference>
<dbReference type="OrthoDB" id="9803667at2"/>